<dbReference type="PANTHER" id="PTHR30451:SF20">
    <property type="entry name" value="FIMBRIAE USHER"/>
    <property type="match status" value="1"/>
</dbReference>
<keyword evidence="15" id="KW-1185">Reference proteome</keyword>
<dbReference type="Pfam" id="PF00577">
    <property type="entry name" value="Usher"/>
    <property type="match status" value="1"/>
</dbReference>
<comment type="caution">
    <text evidence="14">The sequence shown here is derived from an EMBL/GenBank/DDBJ whole genome shotgun (WGS) entry which is preliminary data.</text>
</comment>
<keyword evidence="8 9" id="KW-0998">Cell outer membrane</keyword>
<evidence type="ECO:0000256" key="7">
    <source>
        <dbReference type="ARBA" id="ARBA00023136"/>
    </source>
</evidence>
<evidence type="ECO:0000256" key="1">
    <source>
        <dbReference type="ARBA" id="ARBA00004571"/>
    </source>
</evidence>
<evidence type="ECO:0000256" key="9">
    <source>
        <dbReference type="RuleBase" id="RU003884"/>
    </source>
</evidence>
<evidence type="ECO:0000256" key="8">
    <source>
        <dbReference type="ARBA" id="ARBA00023237"/>
    </source>
</evidence>
<keyword evidence="6" id="KW-0732">Signal</keyword>
<evidence type="ECO:0000256" key="3">
    <source>
        <dbReference type="ARBA" id="ARBA00022448"/>
    </source>
</evidence>
<evidence type="ECO:0000313" key="14">
    <source>
        <dbReference type="EMBL" id="MDF3837392.1"/>
    </source>
</evidence>
<evidence type="ECO:0000256" key="4">
    <source>
        <dbReference type="ARBA" id="ARBA00022452"/>
    </source>
</evidence>
<keyword evidence="5 9" id="KW-0812">Transmembrane</keyword>
<dbReference type="Proteomes" id="UP001216674">
    <property type="component" value="Unassembled WGS sequence"/>
</dbReference>
<dbReference type="InterPro" id="IPR037224">
    <property type="entry name" value="PapC_N_sf"/>
</dbReference>
<organism evidence="14 15">
    <name type="scientific">Cupriavidus basilensis</name>
    <dbReference type="NCBI Taxonomy" id="68895"/>
    <lineage>
        <taxon>Bacteria</taxon>
        <taxon>Pseudomonadati</taxon>
        <taxon>Pseudomonadota</taxon>
        <taxon>Betaproteobacteria</taxon>
        <taxon>Burkholderiales</taxon>
        <taxon>Burkholderiaceae</taxon>
        <taxon>Cupriavidus</taxon>
    </lineage>
</organism>
<keyword evidence="7 9" id="KW-0472">Membrane</keyword>
<keyword evidence="9" id="KW-1029">Fimbrium biogenesis</keyword>
<dbReference type="EMBL" id="JARJLM010000504">
    <property type="protein sequence ID" value="MDF3837392.1"/>
    <property type="molecule type" value="Genomic_DNA"/>
</dbReference>
<dbReference type="RefSeq" id="WP_276267608.1">
    <property type="nucleotide sequence ID" value="NZ_JARJLM010000504.1"/>
</dbReference>
<dbReference type="Gene3D" id="2.60.40.2070">
    <property type="match status" value="1"/>
</dbReference>
<evidence type="ECO:0000256" key="10">
    <source>
        <dbReference type="SAM" id="MobiDB-lite"/>
    </source>
</evidence>
<sequence>MQSSVRLVRRPGPPGGTVVALAPASRLERLAPRLIGAVAALAMSPVAWAAATAVAGQGSGSRQSIDIGAQIGESLAQEKKPAQERGAEHAPSPGSEPEPKLLAALDSKRVVFDSYMLAQGPEGLTIDTSRFERPDIVAPGRYRVELHVNGNWRGTEDMEFRQVAGKESAQACYDRDLLVRAGVDLARSARGQDPDRPPNPLPEGLVCDDIGRYVPGAELKFDQAEQRVYLSVPQYYLRLTTSKNYVDPQSWDSGVPAVLLNYNTNIFTTESQGRNTTQAYAGLNLGANLGPLRLRHNGTLTWSPQSGSRYQRGYIYAQTDLPALRSQLLVGESSTSGELFDAVSFRGAQIFSDDRMLPEAQRYYAPVVRGTASSNARVSVHQRGYLVYETTVAPGPFEIDDLQVASYGGDLQVTVTEANGAARVFVVPFATTVQLLRPGVTRYSMTAGKASDLSLRGSGQYIVQGTLQHGINNMVTGYGGVAVASNYMSGLLGGALNTSFGGFGADVTWARATVPNGDSLRGASFRVSYSKNLPNSGTNFSLLAYRYSTGGFLGLRDALMLHDAVERGATTDSYARMRSRVDANISQQLGASGGSIYLNGSSLQYWNQRGRALSFTLGYSNQWRGNTYSLSVQRVQNAASGGALFGGTSSANSTLVSLNLSIPLGKSARGAPVLNTFATHDDRSGTQVSTGVAGRLDEGGKGSYSLSGTYDDRRHATSGNASINYRLPEVTLGASIGQGQGYRQASASAQGGLVMHPGGISMAQTLSETIGVAHVADAPGAQVGYGGARVGRSGYAVVPSLTPYQLNSIDVDPRDMPEDVELKVTSRSVAPRAGAVVMLTYETRRARPVLINSRMPNGELLPFAAAAIDAESGMAIGAVGQGSRLVVRSEKDSGTIRVEWGRKPEERCAIDYTLPARAEGKRSGYEMLDLECRPLPDGGVNNKKLAGRP</sequence>
<evidence type="ECO:0000256" key="11">
    <source>
        <dbReference type="SAM" id="Phobius"/>
    </source>
</evidence>
<dbReference type="InterPro" id="IPR018030">
    <property type="entry name" value="Fimbrial_membr_usher_CS"/>
</dbReference>
<dbReference type="InterPro" id="IPR025885">
    <property type="entry name" value="PapC_N"/>
</dbReference>
<evidence type="ECO:0000256" key="6">
    <source>
        <dbReference type="ARBA" id="ARBA00022729"/>
    </source>
</evidence>
<dbReference type="Pfam" id="PF13953">
    <property type="entry name" value="PapC_C"/>
    <property type="match status" value="1"/>
</dbReference>
<dbReference type="Gene3D" id="2.60.40.3110">
    <property type="match status" value="1"/>
</dbReference>
<dbReference type="PANTHER" id="PTHR30451">
    <property type="entry name" value="OUTER MEMBRANE USHER PROTEIN"/>
    <property type="match status" value="1"/>
</dbReference>
<evidence type="ECO:0000256" key="5">
    <source>
        <dbReference type="ARBA" id="ARBA00022692"/>
    </source>
</evidence>
<name>A0ABT6AXN0_9BURK</name>
<comment type="subcellular location">
    <subcellularLocation>
        <location evidence="1 9">Cell outer membrane</location>
        <topology evidence="1 9">Multi-pass membrane protein</topology>
    </subcellularLocation>
</comment>
<keyword evidence="3 9" id="KW-0813">Transport</keyword>
<evidence type="ECO:0000256" key="2">
    <source>
        <dbReference type="ARBA" id="ARBA00008064"/>
    </source>
</evidence>
<dbReference type="Pfam" id="PF13954">
    <property type="entry name" value="PapC_N"/>
    <property type="match status" value="1"/>
</dbReference>
<keyword evidence="11" id="KW-1133">Transmembrane helix</keyword>
<dbReference type="SUPFAM" id="SSF141729">
    <property type="entry name" value="FimD N-terminal domain-like"/>
    <property type="match status" value="1"/>
</dbReference>
<gene>
    <name evidence="14" type="ORF">P3W85_31250</name>
</gene>
<keyword evidence="4" id="KW-1134">Transmembrane beta strand</keyword>
<feature type="domain" description="PapC N-terminal" evidence="13">
    <location>
        <begin position="112"/>
        <end position="265"/>
    </location>
</feature>
<feature type="compositionally biased region" description="Basic and acidic residues" evidence="10">
    <location>
        <begin position="76"/>
        <end position="88"/>
    </location>
</feature>
<evidence type="ECO:0000313" key="15">
    <source>
        <dbReference type="Proteomes" id="UP001216674"/>
    </source>
</evidence>
<dbReference type="InterPro" id="IPR000015">
    <property type="entry name" value="Fimb_usher"/>
</dbReference>
<feature type="transmembrane region" description="Helical" evidence="11">
    <location>
        <begin position="34"/>
        <end position="55"/>
    </location>
</feature>
<evidence type="ECO:0000259" key="12">
    <source>
        <dbReference type="Pfam" id="PF13953"/>
    </source>
</evidence>
<dbReference type="InterPro" id="IPR025949">
    <property type="entry name" value="PapC-like_C"/>
</dbReference>
<dbReference type="Gene3D" id="3.10.20.410">
    <property type="match status" value="1"/>
</dbReference>
<evidence type="ECO:0000259" key="13">
    <source>
        <dbReference type="Pfam" id="PF13954"/>
    </source>
</evidence>
<feature type="region of interest" description="Disordered" evidence="10">
    <location>
        <begin position="76"/>
        <end position="100"/>
    </location>
</feature>
<accession>A0ABT6AXN0</accession>
<reference evidence="14 15" key="1">
    <citation type="submission" date="2023-03" db="EMBL/GenBank/DDBJ databases">
        <title>Draft assemblies of triclosan tolerant bacteria isolated from returned activated sludge.</title>
        <authorList>
            <person name="Van Hamelsveld S."/>
        </authorList>
    </citation>
    <scope>NUCLEOTIDE SEQUENCE [LARGE SCALE GENOMIC DNA]</scope>
    <source>
        <strain evidence="14 15">GW210010_S58</strain>
    </source>
</reference>
<feature type="domain" description="PapC-like C-terminal" evidence="12">
    <location>
        <begin position="850"/>
        <end position="916"/>
    </location>
</feature>
<comment type="similarity">
    <text evidence="2 9">Belongs to the fimbrial export usher family.</text>
</comment>
<proteinExistence type="inferred from homology"/>
<protein>
    <submittedName>
        <fullName evidence="14">Fimbrial biogenesis outer membrane usher protein</fullName>
    </submittedName>
</protein>
<dbReference type="PROSITE" id="PS01151">
    <property type="entry name" value="FIMBRIAL_USHER"/>
    <property type="match status" value="1"/>
</dbReference>
<dbReference type="InterPro" id="IPR042186">
    <property type="entry name" value="FimD_plug_dom"/>
</dbReference>
<dbReference type="InterPro" id="IPR043142">
    <property type="entry name" value="PapC-like_C_sf"/>
</dbReference>
<dbReference type="Gene3D" id="2.60.40.2610">
    <property type="entry name" value="Outer membrane usher protein FimD, plug domain"/>
    <property type="match status" value="1"/>
</dbReference>